<protein>
    <submittedName>
        <fullName evidence="1">Uncharacterized protein</fullName>
    </submittedName>
</protein>
<dbReference type="Proteomes" id="UP000076837">
    <property type="component" value="Unassembled WGS sequence"/>
</dbReference>
<dbReference type="SUPFAM" id="SSF51197">
    <property type="entry name" value="Clavaminate synthase-like"/>
    <property type="match status" value="1"/>
</dbReference>
<dbReference type="OrthoDB" id="3790934at2759"/>
<comment type="caution">
    <text evidence="1">The sequence shown here is derived from an EMBL/GenBank/DDBJ whole genome shotgun (WGS) entry which is preliminary data.</text>
</comment>
<proteinExistence type="predicted"/>
<dbReference type="AlphaFoldDB" id="A0A162W6N2"/>
<sequence>MDLLKLHTQDLVDIMVELDRSNNPRSQVLHELAEAGYVHSLDENELGPLRKKGTVFHRNEWASPILTDQHPFENILGTNQIKSVLLNEIGGENKYTFSPTRDSPEEVAGAIVELLNNIGNPHYSKPGSIPRMKSPTFERLCQHKVKWPFDGMLSVSQVTMAITPAGDLQEVEYYDIYTLSTLLTGTKIWFAYPPLPDNLALLQSEYKTFLTTTGTFAVEHLVNFQHGIAIIQQAGQTLILPPLWMTVCVSTQTSVSSAYHVSTAMVFTDRIKYLDDFLATAHLWPAGEEQGQRHVVAFATEFVEDLQEVLADSFPHYNASKLITEICQQHEVLRNNLRRVLDAIEDKAVVRGLENKYRATWLALLEQKRKKSSACRLCKLRVEHMPAGGSPTDRLRQHFIDLHCLRSGHVTHGEGL</sequence>
<evidence type="ECO:0000313" key="2">
    <source>
        <dbReference type="Proteomes" id="UP000076837"/>
    </source>
</evidence>
<evidence type="ECO:0000313" key="1">
    <source>
        <dbReference type="EMBL" id="KZM18833.1"/>
    </source>
</evidence>
<reference evidence="1 2" key="1">
    <citation type="journal article" date="2016" name="Sci. Rep.">
        <title>Draft genome sequencing and secretome analysis of fungal phytopathogen Ascochyta rabiei provides insight into the necrotrophic effector repertoire.</title>
        <authorList>
            <person name="Verma S."/>
            <person name="Gazara R.K."/>
            <person name="Nizam S."/>
            <person name="Parween S."/>
            <person name="Chattopadhyay D."/>
            <person name="Verma P.K."/>
        </authorList>
    </citation>
    <scope>NUCLEOTIDE SEQUENCE [LARGE SCALE GENOMIC DNA]</scope>
    <source>
        <strain evidence="1 2">ArDII</strain>
    </source>
</reference>
<organism evidence="1 2">
    <name type="scientific">Didymella rabiei</name>
    <name type="common">Chickpea ascochyta blight fungus</name>
    <name type="synonym">Mycosphaerella rabiei</name>
    <dbReference type="NCBI Taxonomy" id="5454"/>
    <lineage>
        <taxon>Eukaryota</taxon>
        <taxon>Fungi</taxon>
        <taxon>Dikarya</taxon>
        <taxon>Ascomycota</taxon>
        <taxon>Pezizomycotina</taxon>
        <taxon>Dothideomycetes</taxon>
        <taxon>Pleosporomycetidae</taxon>
        <taxon>Pleosporales</taxon>
        <taxon>Pleosporineae</taxon>
        <taxon>Didymellaceae</taxon>
        <taxon>Ascochyta</taxon>
    </lineage>
</organism>
<dbReference type="EMBL" id="JYNV01000322">
    <property type="protein sequence ID" value="KZM18833.1"/>
    <property type="molecule type" value="Genomic_DNA"/>
</dbReference>
<keyword evidence="2" id="KW-1185">Reference proteome</keyword>
<gene>
    <name evidence="1" type="ORF">ST47_g10022</name>
</gene>
<name>A0A162W6N2_DIDRA</name>
<accession>A0A162W6N2</accession>